<protein>
    <submittedName>
        <fullName evidence="2">Uncharacterized protein</fullName>
    </submittedName>
</protein>
<gene>
    <name evidence="2" type="ORF">BaRGS_00032901</name>
</gene>
<reference evidence="2 3" key="1">
    <citation type="journal article" date="2023" name="Sci. Data">
        <title>Genome assembly of the Korean intertidal mud-creeper Batillaria attramentaria.</title>
        <authorList>
            <person name="Patra A.K."/>
            <person name="Ho P.T."/>
            <person name="Jun S."/>
            <person name="Lee S.J."/>
            <person name="Kim Y."/>
            <person name="Won Y.J."/>
        </authorList>
    </citation>
    <scope>NUCLEOTIDE SEQUENCE [LARGE SCALE GENOMIC DNA]</scope>
    <source>
        <strain evidence="2">Wonlab-2016</strain>
    </source>
</reference>
<keyword evidence="1" id="KW-0472">Membrane</keyword>
<keyword evidence="1" id="KW-1133">Transmembrane helix</keyword>
<evidence type="ECO:0000313" key="3">
    <source>
        <dbReference type="Proteomes" id="UP001519460"/>
    </source>
</evidence>
<evidence type="ECO:0000313" key="2">
    <source>
        <dbReference type="EMBL" id="KAK7475851.1"/>
    </source>
</evidence>
<keyword evidence="1" id="KW-0812">Transmembrane</keyword>
<dbReference type="Proteomes" id="UP001519460">
    <property type="component" value="Unassembled WGS sequence"/>
</dbReference>
<organism evidence="2 3">
    <name type="scientific">Batillaria attramentaria</name>
    <dbReference type="NCBI Taxonomy" id="370345"/>
    <lineage>
        <taxon>Eukaryota</taxon>
        <taxon>Metazoa</taxon>
        <taxon>Spiralia</taxon>
        <taxon>Lophotrochozoa</taxon>
        <taxon>Mollusca</taxon>
        <taxon>Gastropoda</taxon>
        <taxon>Caenogastropoda</taxon>
        <taxon>Sorbeoconcha</taxon>
        <taxon>Cerithioidea</taxon>
        <taxon>Batillariidae</taxon>
        <taxon>Batillaria</taxon>
    </lineage>
</organism>
<dbReference type="AlphaFoldDB" id="A0ABD0JLU7"/>
<feature type="transmembrane region" description="Helical" evidence="1">
    <location>
        <begin position="20"/>
        <end position="37"/>
    </location>
</feature>
<comment type="caution">
    <text evidence="2">The sequence shown here is derived from an EMBL/GenBank/DDBJ whole genome shotgun (WGS) entry which is preliminary data.</text>
</comment>
<proteinExistence type="predicted"/>
<keyword evidence="3" id="KW-1185">Reference proteome</keyword>
<accession>A0ABD0JLU7</accession>
<name>A0ABD0JLU7_9CAEN</name>
<evidence type="ECO:0000256" key="1">
    <source>
        <dbReference type="SAM" id="Phobius"/>
    </source>
</evidence>
<dbReference type="EMBL" id="JACVVK020000392">
    <property type="protein sequence ID" value="KAK7475851.1"/>
    <property type="molecule type" value="Genomic_DNA"/>
</dbReference>
<sequence>MVFPTKRTYVNSSQVTCHTGFFFSSLTQSLLIVCWLFEAQWVSDFPLGKEGGGGFRLVVRAAKSIQLATYAMSADAALMECICQSMVALYKVGC</sequence>